<proteinExistence type="predicted"/>
<evidence type="ECO:0000313" key="1">
    <source>
        <dbReference type="EMBL" id="JAD75667.1"/>
    </source>
</evidence>
<dbReference type="AlphaFoldDB" id="A0A0A9CW11"/>
<name>A0A0A9CW11_ARUDO</name>
<accession>A0A0A9CW11</accession>
<protein>
    <submittedName>
        <fullName evidence="1">FPPS</fullName>
    </submittedName>
</protein>
<dbReference type="EMBL" id="GBRH01222228">
    <property type="protein sequence ID" value="JAD75667.1"/>
    <property type="molecule type" value="Transcribed_RNA"/>
</dbReference>
<reference evidence="1" key="1">
    <citation type="submission" date="2014-09" db="EMBL/GenBank/DDBJ databases">
        <authorList>
            <person name="Magalhaes I.L.F."/>
            <person name="Oliveira U."/>
            <person name="Santos F.R."/>
            <person name="Vidigal T.H.D.A."/>
            <person name="Brescovit A.D."/>
            <person name="Santos A.J."/>
        </authorList>
    </citation>
    <scope>NUCLEOTIDE SEQUENCE</scope>
    <source>
        <tissue evidence="1">Shoot tissue taken approximately 20 cm above the soil surface</tissue>
    </source>
</reference>
<organism evidence="1">
    <name type="scientific">Arundo donax</name>
    <name type="common">Giant reed</name>
    <name type="synonym">Donax arundinaceus</name>
    <dbReference type="NCBI Taxonomy" id="35708"/>
    <lineage>
        <taxon>Eukaryota</taxon>
        <taxon>Viridiplantae</taxon>
        <taxon>Streptophyta</taxon>
        <taxon>Embryophyta</taxon>
        <taxon>Tracheophyta</taxon>
        <taxon>Spermatophyta</taxon>
        <taxon>Magnoliopsida</taxon>
        <taxon>Liliopsida</taxon>
        <taxon>Poales</taxon>
        <taxon>Poaceae</taxon>
        <taxon>PACMAD clade</taxon>
        <taxon>Arundinoideae</taxon>
        <taxon>Arundineae</taxon>
        <taxon>Arundo</taxon>
    </lineage>
</organism>
<sequence length="63" mass="7374">MSPRYSQEYPIFFKKPSICKYIHMYIYARSNIVLLELKVSPIKQGNPRPCWACWPPGLLAICL</sequence>
<reference evidence="1" key="2">
    <citation type="journal article" date="2015" name="Data Brief">
        <title>Shoot transcriptome of the giant reed, Arundo donax.</title>
        <authorList>
            <person name="Barrero R.A."/>
            <person name="Guerrero F.D."/>
            <person name="Moolhuijzen P."/>
            <person name="Goolsby J.A."/>
            <person name="Tidwell J."/>
            <person name="Bellgard S.E."/>
            <person name="Bellgard M.I."/>
        </authorList>
    </citation>
    <scope>NUCLEOTIDE SEQUENCE</scope>
    <source>
        <tissue evidence="1">Shoot tissue taken approximately 20 cm above the soil surface</tissue>
    </source>
</reference>